<dbReference type="EMBL" id="CP025299">
    <property type="protein sequence ID" value="AUG30642.1"/>
    <property type="molecule type" value="Genomic_DNA"/>
</dbReference>
<accession>A0A2K9DCM5</accession>
<protein>
    <submittedName>
        <fullName evidence="5">Glycosyltransferase WbuB</fullName>
    </submittedName>
</protein>
<evidence type="ECO:0000256" key="1">
    <source>
        <dbReference type="ARBA" id="ARBA00022676"/>
    </source>
</evidence>
<dbReference type="Pfam" id="PF00534">
    <property type="entry name" value="Glycos_transf_1"/>
    <property type="match status" value="1"/>
</dbReference>
<dbReference type="CDD" id="cd03794">
    <property type="entry name" value="GT4_WbuB-like"/>
    <property type="match status" value="1"/>
</dbReference>
<proteinExistence type="predicted"/>
<evidence type="ECO:0000259" key="4">
    <source>
        <dbReference type="Pfam" id="PF13579"/>
    </source>
</evidence>
<evidence type="ECO:0000259" key="3">
    <source>
        <dbReference type="Pfam" id="PF00534"/>
    </source>
</evidence>
<gene>
    <name evidence="5" type="ORF">CXR34_15000</name>
</gene>
<feature type="domain" description="Glycosyl transferase family 1" evidence="3">
    <location>
        <begin position="217"/>
        <end position="386"/>
    </location>
</feature>
<dbReference type="AlphaFoldDB" id="A0A2K9DCM5"/>
<sequence>MQQPSRTLIFGLNYPPETTGISPYTGAMAGGLARHGHEVRAITAHPHYPDWKITPGYGQWSRSEQIDGVVVTRLRHYVPPQPSPLPRALSEATFGVRQLLARWGRPTSIVAVSPALISSALVRLRARLTHRKTPFVVWVQDLYGIGISETGQGGGAAARVIRGIEGWLLRSASAVVVIHDRFADRVHDDFGVPRDRIVVVRNWTHLPPLPPVDVAAVRAARGWDDDEVIVVHTGNMGVKQGLHHVVDAGRLASQRGERVRFVLVGNGSQRDELQRRAEAEPTTAQFLPPLDDRDFTDVLQAADILLVNELPGVAEMAVPSKLTSYFAAGRPVLAATDATGITAQEVRSADAGVVVEAGDPVALLAGVRALAADKDAAARFGANGKRYRETVLNETFAIDRFDSLLADLIAADAEKHPA</sequence>
<dbReference type="PANTHER" id="PTHR12526:SF638">
    <property type="entry name" value="SPORE COAT PROTEIN SA"/>
    <property type="match status" value="1"/>
</dbReference>
<evidence type="ECO:0000256" key="2">
    <source>
        <dbReference type="ARBA" id="ARBA00022679"/>
    </source>
</evidence>
<keyword evidence="1" id="KW-0328">Glycosyltransferase</keyword>
<dbReference type="PANTHER" id="PTHR12526">
    <property type="entry name" value="GLYCOSYLTRANSFERASE"/>
    <property type="match status" value="1"/>
</dbReference>
<dbReference type="SUPFAM" id="SSF53756">
    <property type="entry name" value="UDP-Glycosyltransferase/glycogen phosphorylase"/>
    <property type="match status" value="1"/>
</dbReference>
<dbReference type="Proteomes" id="UP000233276">
    <property type="component" value="Chromosome"/>
</dbReference>
<dbReference type="GO" id="GO:0016757">
    <property type="term" value="F:glycosyltransferase activity"/>
    <property type="evidence" value="ECO:0007669"/>
    <property type="project" value="UniProtKB-KW"/>
</dbReference>
<keyword evidence="2 5" id="KW-0808">Transferase</keyword>
<dbReference type="KEGG" id="mhos:CXR34_15000"/>
<dbReference type="Pfam" id="PF13579">
    <property type="entry name" value="Glyco_trans_4_4"/>
    <property type="match status" value="1"/>
</dbReference>
<reference evidence="5 6" key="1">
    <citation type="submission" date="2017-12" db="EMBL/GenBank/DDBJ databases">
        <title>Isolation and characterization of estrogens degradatiion strain Microbacterium hominis SJTG1.</title>
        <authorList>
            <person name="Xiong W."/>
            <person name="Yin C."/>
            <person name="Zheng D."/>
            <person name="Liang R."/>
        </authorList>
    </citation>
    <scope>NUCLEOTIDE SEQUENCE [LARGE SCALE GENOMIC DNA]</scope>
    <source>
        <strain evidence="5 6">SJTG1</strain>
    </source>
</reference>
<evidence type="ECO:0000313" key="5">
    <source>
        <dbReference type="EMBL" id="AUG30642.1"/>
    </source>
</evidence>
<name>A0A2K9DCM5_9MICO</name>
<evidence type="ECO:0000313" key="6">
    <source>
        <dbReference type="Proteomes" id="UP000233276"/>
    </source>
</evidence>
<dbReference type="InterPro" id="IPR001296">
    <property type="entry name" value="Glyco_trans_1"/>
</dbReference>
<dbReference type="RefSeq" id="WP_101306858.1">
    <property type="nucleotide sequence ID" value="NZ_CP025299.1"/>
</dbReference>
<organism evidence="5 6">
    <name type="scientific">Microbacterium hominis</name>
    <dbReference type="NCBI Taxonomy" id="162426"/>
    <lineage>
        <taxon>Bacteria</taxon>
        <taxon>Bacillati</taxon>
        <taxon>Actinomycetota</taxon>
        <taxon>Actinomycetes</taxon>
        <taxon>Micrococcales</taxon>
        <taxon>Microbacteriaceae</taxon>
        <taxon>Microbacterium</taxon>
    </lineage>
</organism>
<feature type="domain" description="Glycosyltransferase subfamily 4-like N-terminal" evidence="4">
    <location>
        <begin position="19"/>
        <end position="203"/>
    </location>
</feature>
<dbReference type="Gene3D" id="3.40.50.2000">
    <property type="entry name" value="Glycogen Phosphorylase B"/>
    <property type="match status" value="2"/>
</dbReference>
<dbReference type="InterPro" id="IPR028098">
    <property type="entry name" value="Glyco_trans_4-like_N"/>
</dbReference>